<keyword evidence="1" id="KW-1133">Transmembrane helix</keyword>
<feature type="transmembrane region" description="Helical" evidence="1">
    <location>
        <begin position="91"/>
        <end position="111"/>
    </location>
</feature>
<dbReference type="OMA" id="IICAANF"/>
<proteinExistence type="predicted"/>
<feature type="signal peptide" evidence="2">
    <location>
        <begin position="1"/>
        <end position="20"/>
    </location>
</feature>
<dbReference type="PANTHER" id="PTHR11360">
    <property type="entry name" value="MONOCARBOXYLATE TRANSPORTER"/>
    <property type="match status" value="1"/>
</dbReference>
<dbReference type="PANTHER" id="PTHR11360:SF238">
    <property type="entry name" value="SD10469P"/>
    <property type="match status" value="1"/>
</dbReference>
<organism evidence="3 4">
    <name type="scientific">Megaselia scalaris</name>
    <name type="common">Humpbacked fly</name>
    <name type="synonym">Phora scalaris</name>
    <dbReference type="NCBI Taxonomy" id="36166"/>
    <lineage>
        <taxon>Eukaryota</taxon>
        <taxon>Metazoa</taxon>
        <taxon>Ecdysozoa</taxon>
        <taxon>Arthropoda</taxon>
        <taxon>Hexapoda</taxon>
        <taxon>Insecta</taxon>
        <taxon>Pterygota</taxon>
        <taxon>Neoptera</taxon>
        <taxon>Endopterygota</taxon>
        <taxon>Diptera</taxon>
        <taxon>Brachycera</taxon>
        <taxon>Muscomorpha</taxon>
        <taxon>Platypezoidea</taxon>
        <taxon>Phoridae</taxon>
        <taxon>Megaseliini</taxon>
        <taxon>Megaselia</taxon>
    </lineage>
</organism>
<dbReference type="Gene3D" id="1.20.1250.20">
    <property type="entry name" value="MFS general substrate transporter like domains"/>
    <property type="match status" value="1"/>
</dbReference>
<dbReference type="AlphaFoldDB" id="T1H2F2"/>
<dbReference type="GO" id="GO:0008028">
    <property type="term" value="F:monocarboxylic acid transmembrane transporter activity"/>
    <property type="evidence" value="ECO:0007669"/>
    <property type="project" value="TreeGrafter"/>
</dbReference>
<dbReference type="SUPFAM" id="SSF103473">
    <property type="entry name" value="MFS general substrate transporter"/>
    <property type="match status" value="1"/>
</dbReference>
<reference evidence="3" key="2">
    <citation type="submission" date="2015-06" db="UniProtKB">
        <authorList>
            <consortium name="EnsemblMetazoa"/>
        </authorList>
    </citation>
    <scope>IDENTIFICATION</scope>
</reference>
<keyword evidence="2" id="KW-0732">Signal</keyword>
<evidence type="ECO:0000256" key="1">
    <source>
        <dbReference type="SAM" id="Phobius"/>
    </source>
</evidence>
<keyword evidence="1" id="KW-0472">Membrane</keyword>
<dbReference type="STRING" id="36166.T1H2F2"/>
<evidence type="ECO:0000256" key="2">
    <source>
        <dbReference type="SAM" id="SignalP"/>
    </source>
</evidence>
<feature type="chain" id="PRO_5004588690" description="Major facilitator superfamily (MFS) profile domain-containing protein" evidence="2">
    <location>
        <begin position="21"/>
        <end position="143"/>
    </location>
</feature>
<evidence type="ECO:0008006" key="5">
    <source>
        <dbReference type="Google" id="ProtNLM"/>
    </source>
</evidence>
<accession>T1H2F2</accession>
<name>T1H2F2_MEGSC</name>
<reference evidence="4" key="1">
    <citation type="submission" date="2013-02" db="EMBL/GenBank/DDBJ databases">
        <authorList>
            <person name="Hughes D."/>
        </authorList>
    </citation>
    <scope>NUCLEOTIDE SEQUENCE</scope>
    <source>
        <strain>Durham</strain>
        <strain evidence="4">NC isolate 2 -- Noor lab</strain>
    </source>
</reference>
<protein>
    <recommendedName>
        <fullName evidence="5">Major facilitator superfamily (MFS) profile domain-containing protein</fullName>
    </recommendedName>
</protein>
<evidence type="ECO:0000313" key="4">
    <source>
        <dbReference type="Proteomes" id="UP000015102"/>
    </source>
</evidence>
<feature type="transmembrane region" description="Helical" evidence="1">
    <location>
        <begin position="123"/>
        <end position="142"/>
    </location>
</feature>
<dbReference type="InterPro" id="IPR036259">
    <property type="entry name" value="MFS_trans_sf"/>
</dbReference>
<evidence type="ECO:0000313" key="3">
    <source>
        <dbReference type="EnsemblMetazoa" id="MESCA010397-PA"/>
    </source>
</evidence>
<dbReference type="EnsemblMetazoa" id="MESCA010397-RA">
    <property type="protein sequence ID" value="MESCA010397-PA"/>
    <property type="gene ID" value="MESCA010397"/>
</dbReference>
<dbReference type="InterPro" id="IPR050327">
    <property type="entry name" value="Proton-linked_MCT"/>
</dbReference>
<sequence length="143" mass="14774">MLACSGFLTMMGFYVPFIFAVPRAQSGGMEESSANLIVSAIGVSNTVSRIACGILSSFPSVSPLLLNNIAITAGGVYTFFSGVSLSSAYQYGFAAVFGVCIACFSALRSIIAVDLMGLEKLTNAFGFLMLFQGIAAIIGAPIA</sequence>
<dbReference type="HOGENOM" id="CLU_1811018_0_0_1"/>
<dbReference type="EMBL" id="CAQQ02171628">
    <property type="status" value="NOT_ANNOTATED_CDS"/>
    <property type="molecule type" value="Genomic_DNA"/>
</dbReference>
<feature type="transmembrane region" description="Helical" evidence="1">
    <location>
        <begin position="36"/>
        <end position="58"/>
    </location>
</feature>
<dbReference type="Proteomes" id="UP000015102">
    <property type="component" value="Unassembled WGS sequence"/>
</dbReference>
<feature type="transmembrane region" description="Helical" evidence="1">
    <location>
        <begin position="65"/>
        <end position="85"/>
    </location>
</feature>
<keyword evidence="1" id="KW-0812">Transmembrane</keyword>
<keyword evidence="4" id="KW-1185">Reference proteome</keyword>